<dbReference type="EMBL" id="LAZR01041089">
    <property type="protein sequence ID" value="KKL12879.1"/>
    <property type="molecule type" value="Genomic_DNA"/>
</dbReference>
<dbReference type="AlphaFoldDB" id="A0A0F9ATF3"/>
<name>A0A0F9ATF3_9ZZZZ</name>
<keyword evidence="1" id="KW-0175">Coiled coil</keyword>
<organism evidence="2">
    <name type="scientific">marine sediment metagenome</name>
    <dbReference type="NCBI Taxonomy" id="412755"/>
    <lineage>
        <taxon>unclassified sequences</taxon>
        <taxon>metagenomes</taxon>
        <taxon>ecological metagenomes</taxon>
    </lineage>
</organism>
<reference evidence="2" key="1">
    <citation type="journal article" date="2015" name="Nature">
        <title>Complex archaea that bridge the gap between prokaryotes and eukaryotes.</title>
        <authorList>
            <person name="Spang A."/>
            <person name="Saw J.H."/>
            <person name="Jorgensen S.L."/>
            <person name="Zaremba-Niedzwiedzka K."/>
            <person name="Martijn J."/>
            <person name="Lind A.E."/>
            <person name="van Eijk R."/>
            <person name="Schleper C."/>
            <person name="Guy L."/>
            <person name="Ettema T.J."/>
        </authorList>
    </citation>
    <scope>NUCLEOTIDE SEQUENCE</scope>
</reference>
<proteinExistence type="predicted"/>
<feature type="coiled-coil region" evidence="1">
    <location>
        <begin position="43"/>
        <end position="70"/>
    </location>
</feature>
<evidence type="ECO:0000256" key="1">
    <source>
        <dbReference type="SAM" id="Coils"/>
    </source>
</evidence>
<evidence type="ECO:0000313" key="2">
    <source>
        <dbReference type="EMBL" id="KKL12879.1"/>
    </source>
</evidence>
<accession>A0A0F9ATF3</accession>
<comment type="caution">
    <text evidence="2">The sequence shown here is derived from an EMBL/GenBank/DDBJ whole genome shotgun (WGS) entry which is preliminary data.</text>
</comment>
<sequence>MKTLILATFIAFLSFQVYGKELHVTEYGTDTPTVEPNNLLHFIKKHEQQLAKLKKQVEELRKMIERKQISIPRITRTLNSIDKDDTCTWCDNVALACSATYSRPRYEKLKIKSICNHDNCKCGCRSK</sequence>
<protein>
    <submittedName>
        <fullName evidence="2">Uncharacterized protein</fullName>
    </submittedName>
</protein>
<gene>
    <name evidence="2" type="ORF">LCGC14_2531370</name>
</gene>